<gene>
    <name evidence="1" type="ORF">DERP_000694</name>
</gene>
<name>A0ABQ8J0W2_DERPT</name>
<protein>
    <submittedName>
        <fullName evidence="1">Uncharacterized protein</fullName>
    </submittedName>
</protein>
<proteinExistence type="predicted"/>
<dbReference type="EMBL" id="NJHN03000095">
    <property type="protein sequence ID" value="KAH9416196.1"/>
    <property type="molecule type" value="Genomic_DNA"/>
</dbReference>
<reference evidence="1 2" key="1">
    <citation type="journal article" date="2018" name="J. Allergy Clin. Immunol.">
        <title>High-quality assembly of Dermatophagoides pteronyssinus genome and transcriptome reveals a wide range of novel allergens.</title>
        <authorList>
            <person name="Liu X.Y."/>
            <person name="Yang K.Y."/>
            <person name="Wang M.Q."/>
            <person name="Kwok J.S."/>
            <person name="Zeng X."/>
            <person name="Yang Z."/>
            <person name="Xiao X.J."/>
            <person name="Lau C.P."/>
            <person name="Li Y."/>
            <person name="Huang Z.M."/>
            <person name="Ba J.G."/>
            <person name="Yim A.K."/>
            <person name="Ouyang C.Y."/>
            <person name="Ngai S.M."/>
            <person name="Chan T.F."/>
            <person name="Leung E.L."/>
            <person name="Liu L."/>
            <person name="Liu Z.G."/>
            <person name="Tsui S.K."/>
        </authorList>
    </citation>
    <scope>NUCLEOTIDE SEQUENCE [LARGE SCALE GENOMIC DNA]</scope>
    <source>
        <strain evidence="1">Derp</strain>
    </source>
</reference>
<evidence type="ECO:0000313" key="1">
    <source>
        <dbReference type="EMBL" id="KAH9416196.1"/>
    </source>
</evidence>
<accession>A0ABQ8J0W2</accession>
<sequence>MKFQQTITLRTDVCLNSNIQCSFWIAYTHTNTIQPTKQQQESVGFGYFLEYIQQHLNSDHIFII</sequence>
<dbReference type="Proteomes" id="UP000887458">
    <property type="component" value="Unassembled WGS sequence"/>
</dbReference>
<evidence type="ECO:0000313" key="2">
    <source>
        <dbReference type="Proteomes" id="UP000887458"/>
    </source>
</evidence>
<reference evidence="1 2" key="2">
    <citation type="journal article" date="2022" name="Mol. Biol. Evol.">
        <title>Comparative Genomics Reveals Insights into the Divergent Evolution of Astigmatic Mites and Household Pest Adaptations.</title>
        <authorList>
            <person name="Xiong Q."/>
            <person name="Wan A.T."/>
            <person name="Liu X."/>
            <person name="Fung C.S."/>
            <person name="Xiao X."/>
            <person name="Malainual N."/>
            <person name="Hou J."/>
            <person name="Wang L."/>
            <person name="Wang M."/>
            <person name="Yang K.Y."/>
            <person name="Cui Y."/>
            <person name="Leung E.L."/>
            <person name="Nong W."/>
            <person name="Shin S.K."/>
            <person name="Au S.W."/>
            <person name="Jeong K.Y."/>
            <person name="Chew F.T."/>
            <person name="Hui J.H."/>
            <person name="Leung T.F."/>
            <person name="Tungtrongchitr A."/>
            <person name="Zhong N."/>
            <person name="Liu Z."/>
            <person name="Tsui S.K."/>
        </authorList>
    </citation>
    <scope>NUCLEOTIDE SEQUENCE [LARGE SCALE GENOMIC DNA]</scope>
    <source>
        <strain evidence="1">Derp</strain>
    </source>
</reference>
<comment type="caution">
    <text evidence="1">The sequence shown here is derived from an EMBL/GenBank/DDBJ whole genome shotgun (WGS) entry which is preliminary data.</text>
</comment>
<keyword evidence="2" id="KW-1185">Reference proteome</keyword>
<organism evidence="1 2">
    <name type="scientific">Dermatophagoides pteronyssinus</name>
    <name type="common">European house dust mite</name>
    <dbReference type="NCBI Taxonomy" id="6956"/>
    <lineage>
        <taxon>Eukaryota</taxon>
        <taxon>Metazoa</taxon>
        <taxon>Ecdysozoa</taxon>
        <taxon>Arthropoda</taxon>
        <taxon>Chelicerata</taxon>
        <taxon>Arachnida</taxon>
        <taxon>Acari</taxon>
        <taxon>Acariformes</taxon>
        <taxon>Sarcoptiformes</taxon>
        <taxon>Astigmata</taxon>
        <taxon>Psoroptidia</taxon>
        <taxon>Analgoidea</taxon>
        <taxon>Pyroglyphidae</taxon>
        <taxon>Dermatophagoidinae</taxon>
        <taxon>Dermatophagoides</taxon>
    </lineage>
</organism>